<evidence type="ECO:0008006" key="4">
    <source>
        <dbReference type="Google" id="ProtNLM"/>
    </source>
</evidence>
<accession>A0ABV1NWF4</accession>
<evidence type="ECO:0000313" key="2">
    <source>
        <dbReference type="EMBL" id="MEQ7846835.1"/>
    </source>
</evidence>
<feature type="region of interest" description="Disordered" evidence="1">
    <location>
        <begin position="1"/>
        <end position="23"/>
    </location>
</feature>
<evidence type="ECO:0000256" key="1">
    <source>
        <dbReference type="SAM" id="MobiDB-lite"/>
    </source>
</evidence>
<protein>
    <recommendedName>
        <fullName evidence="4">SRPBCC family protein</fullName>
    </recommendedName>
</protein>
<keyword evidence="3" id="KW-1185">Reference proteome</keyword>
<comment type="caution">
    <text evidence="2">The sequence shown here is derived from an EMBL/GenBank/DDBJ whole genome shotgun (WGS) entry which is preliminary data.</text>
</comment>
<dbReference type="RefSeq" id="WP_349804112.1">
    <property type="nucleotide sequence ID" value="NZ_JBEGDP010000004.1"/>
</dbReference>
<name>A0ABV1NWF4_9ACTN</name>
<reference evidence="2 3" key="1">
    <citation type="submission" date="2024-02" db="EMBL/GenBank/DDBJ databases">
        <title>Full genome sequence of Nocardioides kribbensis.</title>
        <authorList>
            <person name="Poletto B.L."/>
            <person name="Silva G."/>
            <person name="Galante D."/>
            <person name="Campos K.R."/>
            <person name="Santos M.B.N."/>
            <person name="Sacchi C.T."/>
        </authorList>
    </citation>
    <scope>NUCLEOTIDE SEQUENCE [LARGE SCALE GENOMIC DNA]</scope>
    <source>
        <strain evidence="2 3">O4R</strain>
    </source>
</reference>
<sequence>MTTIHPDGPRSVSSQSLDGEPGEVVDWTDLGRSMWDFLTGRQAAIHYRFEDMAVEVPRDTGSNAPRATWKVHGTLTITTTDAAVSPASGTGER</sequence>
<organism evidence="2 3">
    <name type="scientific">Nocardioides kribbensis</name>
    <dbReference type="NCBI Taxonomy" id="305517"/>
    <lineage>
        <taxon>Bacteria</taxon>
        <taxon>Bacillati</taxon>
        <taxon>Actinomycetota</taxon>
        <taxon>Actinomycetes</taxon>
        <taxon>Propionibacteriales</taxon>
        <taxon>Nocardioidaceae</taxon>
        <taxon>Nocardioides</taxon>
    </lineage>
</organism>
<gene>
    <name evidence="2" type="ORF">V6R90_06050</name>
</gene>
<dbReference type="Proteomes" id="UP001482520">
    <property type="component" value="Unassembled WGS sequence"/>
</dbReference>
<proteinExistence type="predicted"/>
<dbReference type="EMBL" id="JBEGDP010000004">
    <property type="protein sequence ID" value="MEQ7846835.1"/>
    <property type="molecule type" value="Genomic_DNA"/>
</dbReference>
<evidence type="ECO:0000313" key="3">
    <source>
        <dbReference type="Proteomes" id="UP001482520"/>
    </source>
</evidence>